<dbReference type="OrthoDB" id="7156875at2"/>
<sequence>MKARAYPLILALCLLATFHGGVGLAGECDPPPFISAGASPMVMMVMERDHKLYYEAYNDAQDLDGDGLLDVGYKHSIDYYGYFDPYKCYTYSTTGQDKFIPTRYSATKYCGGSGEWSGNFLNWLSMSRMDVLKRVLYGGQRSSDSSSETVLEGVYIPQDSHSWGKEYAGSDTRQLTPFDPPSSGRRHLFCVTSLGSGQPHVIRVARNDTHRVWEWATTERAVCSGPETPWGYRQGPVGTRNDILDYTVRVQVCSTDWDKGLEQDYCKLYPGGGTTPKPVGLLQKYGEGDGSKVCSKTYKPCQADNDCGTGEGLCVFQSPLYMGLLTGSYEKNLSGGVLRKNIWTVMDEINSQSGSFQSSENVQGNIILTLDRMRPVGFRYSDYSYQASDGGTCGWITARALQEGECRMWGNPVGEMMYEALRFITGKGSPTSAFTYSGNDDAGLDLSKPDWFIKKGNQNLVPFDLFPDCSKPNLLVLSDINPSYDSDQLPGSAFGSFTGDLAGLNVSSLANVIGTAEGLSSGNFFVGQSGSVYDFICTAKNITNLSSIRGLCPEEPTKQGSFYSAAVAYYGKSQITAQEGIPDVTTYAVAMSSPIPDINVKVGNNYVRLVPIGKSVSGSHGTKGACADKCTVTRDTDGLHITNCTSTAYCPSNQIVDFYVDTVTYDAGGNLTYAKFRVNFEDVEQGADHDMDAIVIYEIEPVGSSQVKVKLTSEYAAGSIDQVLGFIVSGTTADGVYLPVRDKDATSDGDTPSTVGNLPLVWEKTFTVSGNPAGTLKNPLWFAAKWGGFDDINGNDIPDLQNEWDKDGDGVPDNYFFVANPLELEQKLEKAMVAILSKAGSAGAVATVTQEVLGQDLVIRGAFTTYEQDASTYAWKGHLEAYWPYEGCAAMTSMGQSVCESYAGCEWFAGQCMGSLYSFQKTENLEKFCSDPGFSDGNCWDAGKILSTASPGSRCLFTSLSGTMTKLDDGTSTCSRPFYTSLATNTASIRSALANNLDFDGDADTDNDDADALIRWIRGHWDNSWEGTARDRDGWSLGDIVYSTPVVVGPPSVSSVDPNLAGSCSDCTSSCGATSFYCYREAQKTRKKVVYVGANDGMLHAFVVGVWWADSSPNTDSDGDGEADESHWIYNPDEPDSECDGATCTGKDQVGKELWAYVPSNLLPELKELARADYGHQTGCAHRTMVDLSPIAWEVFIDHDGDGDREWRTVLLGGERGGGDVYFALDVTDPDNPKVLWEYSILRNMVLKLTGGSGTTDATPFLDKTVYDQARTLPVSWTIPYVGYLNVPSGVCFDTNTRVEPLQAGSPGVSTACRGAGALSGWFAILGATPRIFQPDVELPASLSSAEKTALLKPYLVALDIEKGINIFQHLWPTIVHQWSSQWPTVTSGANTIPYALGDPLVLDIWNANGTVGSDGVLDHIYFGDLNGNFYGLKFNLDSSSPGIKMEVWKTKPASGTNLYRSSRQPITVMPVATLDPDKYLRIFFGTGKFDNVIGGQDDRTDTATMSFYGLKNSTVRPTAFSGGITVDGLAVSADFQCGSSSFESGCQWVESDGSPDCCESTCSGACWTCVQDLFVPGERVVDSALIAGGVVFFTSFVPKDDPCAAGGDAYLYAVDYQCGALSTDPFSTSGFTQVSTTTANLGAGQYTTVKDGTQVKAYVLKIGEGMPSRPVMDSSGQYIFIQTSNGRIHRLRVNLPDPVERMGWKQQ</sequence>
<evidence type="ECO:0000256" key="3">
    <source>
        <dbReference type="SAM" id="MobiDB-lite"/>
    </source>
</evidence>
<feature type="chain" id="PRO_5012409251" evidence="4">
    <location>
        <begin position="26"/>
        <end position="1708"/>
    </location>
</feature>
<protein>
    <submittedName>
        <fullName evidence="6">Tfp pilus assembly protein, tip-associated adhesin PilY1</fullName>
    </submittedName>
</protein>
<feature type="domain" description="PilY1 beta-propeller" evidence="5">
    <location>
        <begin position="1037"/>
        <end position="1240"/>
    </location>
</feature>
<keyword evidence="4" id="KW-0732">Signal</keyword>
<dbReference type="Pfam" id="PF05567">
    <property type="entry name" value="T4P_PilY1"/>
    <property type="match status" value="1"/>
</dbReference>
<dbReference type="InterPro" id="IPR008707">
    <property type="entry name" value="B-propeller_PilY1"/>
</dbReference>
<feature type="region of interest" description="Disordered" evidence="3">
    <location>
        <begin position="1113"/>
        <end position="1139"/>
    </location>
</feature>
<gene>
    <name evidence="6" type="ORF">SAMN02745206_02406</name>
</gene>
<dbReference type="STRING" id="1121391.SAMN02745206_02406"/>
<keyword evidence="7" id="KW-1185">Reference proteome</keyword>
<dbReference type="RefSeq" id="WP_073039795.1">
    <property type="nucleotide sequence ID" value="NZ_FQVB01000023.1"/>
</dbReference>
<name>A0A1M5DDQ2_9BACT</name>
<dbReference type="GO" id="GO:0046872">
    <property type="term" value="F:metal ion binding"/>
    <property type="evidence" value="ECO:0007669"/>
    <property type="project" value="UniProtKB-KW"/>
</dbReference>
<proteinExistence type="predicted"/>
<dbReference type="EMBL" id="FQVB01000023">
    <property type="protein sequence ID" value="SHF65056.1"/>
    <property type="molecule type" value="Genomic_DNA"/>
</dbReference>
<accession>A0A1M5DDQ2</accession>
<evidence type="ECO:0000256" key="4">
    <source>
        <dbReference type="SAM" id="SignalP"/>
    </source>
</evidence>
<evidence type="ECO:0000256" key="2">
    <source>
        <dbReference type="ARBA" id="ARBA00022837"/>
    </source>
</evidence>
<keyword evidence="2" id="KW-0106">Calcium</keyword>
<feature type="signal peptide" evidence="4">
    <location>
        <begin position="1"/>
        <end position="25"/>
    </location>
</feature>
<evidence type="ECO:0000313" key="6">
    <source>
        <dbReference type="EMBL" id="SHF65056.1"/>
    </source>
</evidence>
<evidence type="ECO:0000313" key="7">
    <source>
        <dbReference type="Proteomes" id="UP000184076"/>
    </source>
</evidence>
<keyword evidence="1" id="KW-0479">Metal-binding</keyword>
<dbReference type="Proteomes" id="UP000184076">
    <property type="component" value="Unassembled WGS sequence"/>
</dbReference>
<reference evidence="7" key="1">
    <citation type="submission" date="2016-11" db="EMBL/GenBank/DDBJ databases">
        <authorList>
            <person name="Varghese N."/>
            <person name="Submissions S."/>
        </authorList>
    </citation>
    <scope>NUCLEOTIDE SEQUENCE [LARGE SCALE GENOMIC DNA]</scope>
    <source>
        <strain evidence="7">DSM 9756</strain>
    </source>
</reference>
<evidence type="ECO:0000259" key="5">
    <source>
        <dbReference type="Pfam" id="PF05567"/>
    </source>
</evidence>
<evidence type="ECO:0000256" key="1">
    <source>
        <dbReference type="ARBA" id="ARBA00022723"/>
    </source>
</evidence>
<organism evidence="6 7">
    <name type="scientific">Desulfacinum infernum DSM 9756</name>
    <dbReference type="NCBI Taxonomy" id="1121391"/>
    <lineage>
        <taxon>Bacteria</taxon>
        <taxon>Pseudomonadati</taxon>
        <taxon>Thermodesulfobacteriota</taxon>
        <taxon>Syntrophobacteria</taxon>
        <taxon>Syntrophobacterales</taxon>
        <taxon>Syntrophobacteraceae</taxon>
        <taxon>Desulfacinum</taxon>
    </lineage>
</organism>